<dbReference type="AlphaFoldDB" id="A0A523TKP2"/>
<protein>
    <submittedName>
        <fullName evidence="2">PCRF domain-containing protein</fullName>
    </submittedName>
</protein>
<dbReference type="PANTHER" id="PTHR43116:SF3">
    <property type="entry name" value="CLASS I PEPTIDE CHAIN RELEASE FACTOR"/>
    <property type="match status" value="1"/>
</dbReference>
<sequence>MALEELLREEEDPELEEELEKKFILLDKELEELELLSLLKGEYDSSNAILSVHPGAGGTDSCDWAERLVLMYLGW</sequence>
<accession>A0A523TKP2</accession>
<dbReference type="SUPFAM" id="SSF75620">
    <property type="entry name" value="Release factor"/>
    <property type="match status" value="1"/>
</dbReference>
<dbReference type="SMART" id="SM00937">
    <property type="entry name" value="PCRF"/>
    <property type="match status" value="1"/>
</dbReference>
<dbReference type="InterPro" id="IPR045853">
    <property type="entry name" value="Pep_chain_release_fac_I_sf"/>
</dbReference>
<dbReference type="Pfam" id="PF03462">
    <property type="entry name" value="PCRF"/>
    <property type="match status" value="1"/>
</dbReference>
<feature type="non-terminal residue" evidence="2">
    <location>
        <position position="75"/>
    </location>
</feature>
<proteinExistence type="predicted"/>
<dbReference type="EMBL" id="SOJT01000013">
    <property type="protein sequence ID" value="TET30873.1"/>
    <property type="molecule type" value="Genomic_DNA"/>
</dbReference>
<name>A0A523TKP2_UNCAE</name>
<comment type="caution">
    <text evidence="2">The sequence shown here is derived from an EMBL/GenBank/DDBJ whole genome shotgun (WGS) entry which is preliminary data.</text>
</comment>
<gene>
    <name evidence="2" type="ORF">E3J68_00245</name>
</gene>
<dbReference type="Proteomes" id="UP000316517">
    <property type="component" value="Unassembled WGS sequence"/>
</dbReference>
<evidence type="ECO:0000313" key="3">
    <source>
        <dbReference type="Proteomes" id="UP000316517"/>
    </source>
</evidence>
<organism evidence="2 3">
    <name type="scientific">Aerophobetes bacterium</name>
    <dbReference type="NCBI Taxonomy" id="2030807"/>
    <lineage>
        <taxon>Bacteria</taxon>
        <taxon>Candidatus Aerophobota</taxon>
    </lineage>
</organism>
<dbReference type="PANTHER" id="PTHR43116">
    <property type="entry name" value="PEPTIDE CHAIN RELEASE FACTOR 2"/>
    <property type="match status" value="1"/>
</dbReference>
<evidence type="ECO:0000313" key="2">
    <source>
        <dbReference type="EMBL" id="TET30873.1"/>
    </source>
</evidence>
<reference evidence="2 3" key="1">
    <citation type="submission" date="2019-03" db="EMBL/GenBank/DDBJ databases">
        <title>Metabolic potential of uncultured bacteria and archaea associated with petroleum seepage in deep-sea sediments.</title>
        <authorList>
            <person name="Dong X."/>
            <person name="Hubert C."/>
        </authorList>
    </citation>
    <scope>NUCLEOTIDE SEQUENCE [LARGE SCALE GENOMIC DNA]</scope>
    <source>
        <strain evidence="2">E44_bin3</strain>
    </source>
</reference>
<evidence type="ECO:0000259" key="1">
    <source>
        <dbReference type="SMART" id="SM00937"/>
    </source>
</evidence>
<dbReference type="GO" id="GO:0006415">
    <property type="term" value="P:translational termination"/>
    <property type="evidence" value="ECO:0007669"/>
    <property type="project" value="InterPro"/>
</dbReference>
<dbReference type="Gene3D" id="3.30.70.1660">
    <property type="match status" value="1"/>
</dbReference>
<dbReference type="InterPro" id="IPR005139">
    <property type="entry name" value="PCRF"/>
</dbReference>
<feature type="domain" description="Peptide chain release factor" evidence="1">
    <location>
        <begin position="5"/>
        <end position="75"/>
    </location>
</feature>